<keyword evidence="3" id="KW-1185">Reference proteome</keyword>
<dbReference type="Proteomes" id="UP000585474">
    <property type="component" value="Unassembled WGS sequence"/>
</dbReference>
<feature type="region of interest" description="Disordered" evidence="1">
    <location>
        <begin position="207"/>
        <end position="229"/>
    </location>
</feature>
<name>A0A7J0FAV1_9ERIC</name>
<evidence type="ECO:0000256" key="1">
    <source>
        <dbReference type="SAM" id="MobiDB-lite"/>
    </source>
</evidence>
<accession>A0A7J0FAV1</accession>
<dbReference type="EMBL" id="BJWL01000011">
    <property type="protein sequence ID" value="GFY95844.1"/>
    <property type="molecule type" value="Genomic_DNA"/>
</dbReference>
<protein>
    <submittedName>
        <fullName evidence="2">Uncharacterized protein</fullName>
    </submittedName>
</protein>
<sequence length="441" mass="48946">MMRRGCKLPPRPVYGHFWHAFSWMKSNNRPIRNLHGLFCISPAVGLLSPYLLSGELGGGEQLHTSSGALSGGRVNSGRRGGVQGRLSLEHLGSSGLLYLVSCNQLASYQSGEIARSSGTDGAARWGLGVAAARSCIRRALFSFMTLIWPIHAMYFVMETFQIWNLASVGHGRSSIIQGAASTWSGQYCSASSALDLGYLKGDLHRGTEIKGPGRGRSKPLRRGDQTKNDDRRSKLEIRVEIFRRDFRAIQLRKCIPVIKRDDSGKSHVGFARHHRNYDGLVIRRDLWRRFWRDLVEILSIIPRPRAKRRQYPGSWRADEHSDGGSGELSGDDLVKFYGLVLPRSRGFGDKHRLGRSWATGSEMATHAIARRESRNPRAREPGTALGWTKIAARYGKIEEIGVADECPLVVSKSWQSQSHSSAVPDSHAVAKVVVSAFRLPP</sequence>
<proteinExistence type="predicted"/>
<evidence type="ECO:0000313" key="3">
    <source>
        <dbReference type="Proteomes" id="UP000585474"/>
    </source>
</evidence>
<comment type="caution">
    <text evidence="2">The sequence shown here is derived from an EMBL/GenBank/DDBJ whole genome shotgun (WGS) entry which is preliminary data.</text>
</comment>
<reference evidence="2 3" key="1">
    <citation type="submission" date="2019-07" db="EMBL/GenBank/DDBJ databases">
        <title>De Novo Assembly of kiwifruit Actinidia rufa.</title>
        <authorList>
            <person name="Sugita-Konishi S."/>
            <person name="Sato K."/>
            <person name="Mori E."/>
            <person name="Abe Y."/>
            <person name="Kisaki G."/>
            <person name="Hamano K."/>
            <person name="Suezawa K."/>
            <person name="Otani M."/>
            <person name="Fukuda T."/>
            <person name="Manabe T."/>
            <person name="Gomi K."/>
            <person name="Tabuchi M."/>
            <person name="Akimitsu K."/>
            <person name="Kataoka I."/>
        </authorList>
    </citation>
    <scope>NUCLEOTIDE SEQUENCE [LARGE SCALE GENOMIC DNA]</scope>
    <source>
        <strain evidence="3">cv. Fuchu</strain>
    </source>
</reference>
<evidence type="ECO:0000313" key="2">
    <source>
        <dbReference type="EMBL" id="GFY95844.1"/>
    </source>
</evidence>
<dbReference type="AlphaFoldDB" id="A0A7J0FAV1"/>
<gene>
    <name evidence="2" type="ORF">Acr_11g0001500</name>
</gene>
<organism evidence="2 3">
    <name type="scientific">Actinidia rufa</name>
    <dbReference type="NCBI Taxonomy" id="165716"/>
    <lineage>
        <taxon>Eukaryota</taxon>
        <taxon>Viridiplantae</taxon>
        <taxon>Streptophyta</taxon>
        <taxon>Embryophyta</taxon>
        <taxon>Tracheophyta</taxon>
        <taxon>Spermatophyta</taxon>
        <taxon>Magnoliopsida</taxon>
        <taxon>eudicotyledons</taxon>
        <taxon>Gunneridae</taxon>
        <taxon>Pentapetalae</taxon>
        <taxon>asterids</taxon>
        <taxon>Ericales</taxon>
        <taxon>Actinidiaceae</taxon>
        <taxon>Actinidia</taxon>
    </lineage>
</organism>